<dbReference type="SMART" id="SM00533">
    <property type="entry name" value="MUTSd"/>
    <property type="match status" value="1"/>
</dbReference>
<keyword evidence="2" id="KW-0067">ATP-binding</keyword>
<evidence type="ECO:0000256" key="4">
    <source>
        <dbReference type="SAM" id="MobiDB-lite"/>
    </source>
</evidence>
<evidence type="ECO:0000256" key="2">
    <source>
        <dbReference type="ARBA" id="ARBA00022840"/>
    </source>
</evidence>
<evidence type="ECO:0000256" key="3">
    <source>
        <dbReference type="ARBA" id="ARBA00023125"/>
    </source>
</evidence>
<dbReference type="SUPFAM" id="SSF48334">
    <property type="entry name" value="DNA repair protein MutS, domain III"/>
    <property type="match status" value="1"/>
</dbReference>
<dbReference type="InterPro" id="IPR045076">
    <property type="entry name" value="MutS"/>
</dbReference>
<keyword evidence="3" id="KW-0238">DNA-binding</keyword>
<dbReference type="InterPro" id="IPR027417">
    <property type="entry name" value="P-loop_NTPase"/>
</dbReference>
<dbReference type="InterPro" id="IPR007696">
    <property type="entry name" value="DNA_mismatch_repair_MutS_core"/>
</dbReference>
<feature type="domain" description="DNA mismatch repair proteins mutS family" evidence="5">
    <location>
        <begin position="493"/>
        <end position="509"/>
    </location>
</feature>
<organism evidence="6 7">
    <name type="scientific">Platanthera guangdongensis</name>
    <dbReference type="NCBI Taxonomy" id="2320717"/>
    <lineage>
        <taxon>Eukaryota</taxon>
        <taxon>Viridiplantae</taxon>
        <taxon>Streptophyta</taxon>
        <taxon>Embryophyta</taxon>
        <taxon>Tracheophyta</taxon>
        <taxon>Spermatophyta</taxon>
        <taxon>Magnoliopsida</taxon>
        <taxon>Liliopsida</taxon>
        <taxon>Asparagales</taxon>
        <taxon>Orchidaceae</taxon>
        <taxon>Orchidoideae</taxon>
        <taxon>Orchideae</taxon>
        <taxon>Orchidinae</taxon>
        <taxon>Platanthera</taxon>
    </lineage>
</organism>
<feature type="region of interest" description="Disordered" evidence="4">
    <location>
        <begin position="45"/>
        <end position="71"/>
    </location>
</feature>
<accession>A0ABR2LQ16</accession>
<dbReference type="PROSITE" id="PS00486">
    <property type="entry name" value="DNA_MISMATCH_REPAIR_2"/>
    <property type="match status" value="1"/>
</dbReference>
<evidence type="ECO:0000313" key="6">
    <source>
        <dbReference type="EMBL" id="KAK8946152.1"/>
    </source>
</evidence>
<dbReference type="InterPro" id="IPR000432">
    <property type="entry name" value="DNA_mismatch_repair_MutS_C"/>
</dbReference>
<proteinExistence type="predicted"/>
<dbReference type="SUPFAM" id="SSF52540">
    <property type="entry name" value="P-loop containing nucleoside triphosphate hydrolases"/>
    <property type="match status" value="1"/>
</dbReference>
<dbReference type="InterPro" id="IPR036187">
    <property type="entry name" value="DNA_mismatch_repair_MutS_sf"/>
</dbReference>
<evidence type="ECO:0000313" key="7">
    <source>
        <dbReference type="Proteomes" id="UP001412067"/>
    </source>
</evidence>
<feature type="region of interest" description="Disordered" evidence="4">
    <location>
        <begin position="671"/>
        <end position="716"/>
    </location>
</feature>
<comment type="caution">
    <text evidence="6">The sequence shown here is derived from an EMBL/GenBank/DDBJ whole genome shotgun (WGS) entry which is preliminary data.</text>
</comment>
<keyword evidence="7" id="KW-1185">Reference proteome</keyword>
<sequence>MEAFRCFTPIRTPPTLLHSSEFKLLRPPKPRFSILARFMIPNLADQRTQSESDPVDGTELRNVDGEENERSRFKEELREAAKEALEWSSVCSLVSDFTSTAAGREVCRSGRLPVGRNQAESQKFLDQTASAVSLPEKLDFSGVDDVAGLVRKAVGGNILGIRELCAVGKCLASASGVWEQLTRVSSMEEGFKLRSYPLLDILQNCDFLTELVNKIGFCIDCNLSVILDRASTRLETIRTERRQNMDKLEVVLKNESVKVFQAGGVDSPLITKRRTRMCIGVKASHRSLLPKGVVLSVSSSGATYFMEPNGAVQLNNAEVILSNSEKDEELAILGILTYEIAQSEMRIRHLMEKIVELDLACARGAYALQMDGVCPIFYEGEKELLVDIEGIHHPLLLQPFITHSSSGVCPVPVDIKIEPAIKVVVISGPNTGGKTATLKILGLTSLMSKAGMFLPAKKNPGFHGLTRFLQILVTTSGHISRVCKIIQVTTKESLVLIDEIGSGTDPSEGLALSSSILQHLAECVNLVVVTTHYADLSLLKASDSRFKNAAMEFCTKTLRPTYRVLWGSTGNSNAFDIAMSTGFDLKVLDRAREWAKKLAPDKQMERQGLLYQSLVEERSALECQAKEAASLLLDVKQLYHEPNNCNLLSGIGHGLFRVNDEAISALRSNLKPSDDKKTKTLRNRFRQPSLDAKTTHSTPKTLDAKAVAASLDAKRQ</sequence>
<dbReference type="Gene3D" id="3.40.50.300">
    <property type="entry name" value="P-loop containing nucleotide triphosphate hydrolases"/>
    <property type="match status" value="1"/>
</dbReference>
<evidence type="ECO:0000259" key="5">
    <source>
        <dbReference type="PROSITE" id="PS00486"/>
    </source>
</evidence>
<name>A0ABR2LQ16_9ASPA</name>
<keyword evidence="1" id="KW-0547">Nucleotide-binding</keyword>
<dbReference type="EMBL" id="JBBWWR010000017">
    <property type="protein sequence ID" value="KAK8946152.1"/>
    <property type="molecule type" value="Genomic_DNA"/>
</dbReference>
<evidence type="ECO:0000256" key="1">
    <source>
        <dbReference type="ARBA" id="ARBA00022741"/>
    </source>
</evidence>
<dbReference type="Proteomes" id="UP001412067">
    <property type="component" value="Unassembled WGS sequence"/>
</dbReference>
<feature type="compositionally biased region" description="Basic and acidic residues" evidence="4">
    <location>
        <begin position="58"/>
        <end position="71"/>
    </location>
</feature>
<reference evidence="6 7" key="1">
    <citation type="journal article" date="2022" name="Nat. Plants">
        <title>Genomes of leafy and leafless Platanthera orchids illuminate the evolution of mycoheterotrophy.</title>
        <authorList>
            <person name="Li M.H."/>
            <person name="Liu K.W."/>
            <person name="Li Z."/>
            <person name="Lu H.C."/>
            <person name="Ye Q.L."/>
            <person name="Zhang D."/>
            <person name="Wang J.Y."/>
            <person name="Li Y.F."/>
            <person name="Zhong Z.M."/>
            <person name="Liu X."/>
            <person name="Yu X."/>
            <person name="Liu D.K."/>
            <person name="Tu X.D."/>
            <person name="Liu B."/>
            <person name="Hao Y."/>
            <person name="Liao X.Y."/>
            <person name="Jiang Y.T."/>
            <person name="Sun W.H."/>
            <person name="Chen J."/>
            <person name="Chen Y.Q."/>
            <person name="Ai Y."/>
            <person name="Zhai J.W."/>
            <person name="Wu S.S."/>
            <person name="Zhou Z."/>
            <person name="Hsiao Y.Y."/>
            <person name="Wu W.L."/>
            <person name="Chen Y.Y."/>
            <person name="Lin Y.F."/>
            <person name="Hsu J.L."/>
            <person name="Li C.Y."/>
            <person name="Wang Z.W."/>
            <person name="Zhao X."/>
            <person name="Zhong W.Y."/>
            <person name="Ma X.K."/>
            <person name="Ma L."/>
            <person name="Huang J."/>
            <person name="Chen G.Z."/>
            <person name="Huang M.Z."/>
            <person name="Huang L."/>
            <person name="Peng D.H."/>
            <person name="Luo Y.B."/>
            <person name="Zou S.Q."/>
            <person name="Chen S.P."/>
            <person name="Lan S."/>
            <person name="Tsai W.C."/>
            <person name="Van de Peer Y."/>
            <person name="Liu Z.J."/>
        </authorList>
    </citation>
    <scope>NUCLEOTIDE SEQUENCE [LARGE SCALE GENOMIC DNA]</scope>
    <source>
        <strain evidence="6">Lor288</strain>
    </source>
</reference>
<gene>
    <name evidence="6" type="primary">MSH6</name>
    <name evidence="6" type="ORF">KSP40_PGU019038</name>
</gene>
<dbReference type="PANTHER" id="PTHR48466:SF1">
    <property type="entry name" value="SMR DOMAIN-CONTAINING PROTEIN"/>
    <property type="match status" value="1"/>
</dbReference>
<dbReference type="Pfam" id="PF00488">
    <property type="entry name" value="MutS_V"/>
    <property type="match status" value="1"/>
</dbReference>
<dbReference type="PANTHER" id="PTHR48466">
    <property type="entry name" value="OS10G0509000 PROTEIN-RELATED"/>
    <property type="match status" value="1"/>
</dbReference>
<dbReference type="SMART" id="SM00534">
    <property type="entry name" value="MUTSac"/>
    <property type="match status" value="1"/>
</dbReference>
<protein>
    <submittedName>
        <fullName evidence="6">DNA mismatch repair protein MSH6</fullName>
    </submittedName>
</protein>